<feature type="region of interest" description="Disordered" evidence="9">
    <location>
        <begin position="52"/>
        <end position="72"/>
    </location>
</feature>
<feature type="domain" description="AXH" evidence="10">
    <location>
        <begin position="524"/>
        <end position="655"/>
    </location>
</feature>
<keyword evidence="12" id="KW-1185">Reference proteome</keyword>
<dbReference type="PROSITE" id="PS51148">
    <property type="entry name" value="AXH"/>
    <property type="match status" value="1"/>
</dbReference>
<gene>
    <name evidence="11" type="ORF">P4O66_003570</name>
</gene>
<dbReference type="GO" id="GO:0005634">
    <property type="term" value="C:nucleus"/>
    <property type="evidence" value="ECO:0007669"/>
    <property type="project" value="UniProtKB-SubCell"/>
</dbReference>
<evidence type="ECO:0000256" key="2">
    <source>
        <dbReference type="ARBA" id="ARBA00007348"/>
    </source>
</evidence>
<sequence length="790" mass="83799">MKSNQERSNECLPPKKREIPASTLPSEERPLVMAPASESHRGGNLAWLASVASGHESSGQRPNALLEPDGPHYKPLVVEYSPPCSTQPPQGPTVVTTVPAVYTSPLTQHSGTIQYTPLPPSLHFISPPYATPYTGYVSPLAPPPPIAATTSSQQRLADAHAGSPPSKPEQHHQLGRLPVPHSSGSTPPPHSTQYVQISGSPRTAPSPQSHLPLHLHPPQHTLTMGGPSQVLVQYADAPLPKKEDTQPREVLNGELETVRRFSLSPEPAAGKQGSGSAKGALPSQHHHTHHQQSPHHYETRHMVLPAEYAPDSSALRTSLVLVPNSQNSSSTDPGGTLGKLPPSTPHAEKGGICAGRPISRTTSSSASTSLPFPPPPLPPPSDGLKAAITTLSPHTVIQTTHNATESLSLGLTSANFYPAHQPIIGYIAGTGQQQPLSYHTSLPPHLVIPGTQPVIIPVSGAEATGTSAGQGFPAPLPHAFVTSAAPKGEPFEPPAPYPHPAGAVVQAQLHLPMVPAPASLLATPPPPSAPSLPPYFTKGSIIQLADGELKRVEDLKTEDFIQSAEISTELKIDSSTVERIDSSHTPNFAIIQFAVGENRSQVSVEVLVEYPFFVFGQGWSSCCPDRTTQLLELPCAKLSVGDVCISLTLKNLRNGSLKKSQTQLPEAPGLGPPLKPPRTPSTTTRGAGARHLEQENGLGRCGGQRGTGSQGNTENGELRFGERGTYKGTPSSEAECISKPPCRKRRWSAPEGRKVEKLEEEPPSTLPKPSFIPQEVSCRFICAIPQIIPI</sequence>
<feature type="region of interest" description="Disordered" evidence="9">
    <location>
        <begin position="144"/>
        <end position="225"/>
    </location>
</feature>
<keyword evidence="7" id="KW-0804">Transcription</keyword>
<comment type="caution">
    <text evidence="11">The sequence shown here is derived from an EMBL/GenBank/DDBJ whole genome shotgun (WGS) entry which is preliminary data.</text>
</comment>
<feature type="region of interest" description="Disordered" evidence="9">
    <location>
        <begin position="1"/>
        <end position="39"/>
    </location>
</feature>
<evidence type="ECO:0000256" key="6">
    <source>
        <dbReference type="ARBA" id="ARBA00023125"/>
    </source>
</evidence>
<feature type="compositionally biased region" description="Polar residues" evidence="9">
    <location>
        <begin position="193"/>
        <end position="203"/>
    </location>
</feature>
<dbReference type="InterPro" id="IPR043404">
    <property type="entry name" value="ATAXIN1-like"/>
</dbReference>
<evidence type="ECO:0000313" key="11">
    <source>
        <dbReference type="EMBL" id="KAK1804717.1"/>
    </source>
</evidence>
<reference evidence="11" key="1">
    <citation type="submission" date="2023-03" db="EMBL/GenBank/DDBJ databases">
        <title>Electrophorus voltai genome.</title>
        <authorList>
            <person name="Bian C."/>
        </authorList>
    </citation>
    <scope>NUCLEOTIDE SEQUENCE</scope>
    <source>
        <strain evidence="11">CB-2022</strain>
        <tissue evidence="11">Muscle</tissue>
    </source>
</reference>
<comment type="subcellular location">
    <subcellularLocation>
        <location evidence="1">Nucleus</location>
    </subcellularLocation>
</comment>
<organism evidence="11 12">
    <name type="scientific">Electrophorus voltai</name>
    <dbReference type="NCBI Taxonomy" id="2609070"/>
    <lineage>
        <taxon>Eukaryota</taxon>
        <taxon>Metazoa</taxon>
        <taxon>Chordata</taxon>
        <taxon>Craniata</taxon>
        <taxon>Vertebrata</taxon>
        <taxon>Euteleostomi</taxon>
        <taxon>Actinopterygii</taxon>
        <taxon>Neopterygii</taxon>
        <taxon>Teleostei</taxon>
        <taxon>Ostariophysi</taxon>
        <taxon>Gymnotiformes</taxon>
        <taxon>Gymnotoidei</taxon>
        <taxon>Gymnotidae</taxon>
        <taxon>Electrophorus</taxon>
    </lineage>
</organism>
<name>A0AAD8ZSQ4_9TELE</name>
<evidence type="ECO:0000256" key="1">
    <source>
        <dbReference type="ARBA" id="ARBA00004123"/>
    </source>
</evidence>
<feature type="compositionally biased region" description="Pro residues" evidence="9">
    <location>
        <begin position="670"/>
        <end position="679"/>
    </location>
</feature>
<accession>A0AAD8ZSQ4</accession>
<feature type="region of interest" description="Disordered" evidence="9">
    <location>
        <begin position="658"/>
        <end position="769"/>
    </location>
</feature>
<evidence type="ECO:0000259" key="10">
    <source>
        <dbReference type="PROSITE" id="PS51148"/>
    </source>
</evidence>
<dbReference type="GO" id="GO:0000122">
    <property type="term" value="P:negative regulation of transcription by RNA polymerase II"/>
    <property type="evidence" value="ECO:0007669"/>
    <property type="project" value="TreeGrafter"/>
</dbReference>
<keyword evidence="8" id="KW-0539">Nucleus</keyword>
<comment type="similarity">
    <text evidence="2">Belongs to the ATXN1 family.</text>
</comment>
<evidence type="ECO:0000256" key="3">
    <source>
        <dbReference type="ARBA" id="ARBA00022491"/>
    </source>
</evidence>
<feature type="compositionally biased region" description="Basic and acidic residues" evidence="9">
    <location>
        <begin position="716"/>
        <end position="725"/>
    </location>
</feature>
<evidence type="ECO:0000256" key="5">
    <source>
        <dbReference type="ARBA" id="ARBA00023015"/>
    </source>
</evidence>
<feature type="compositionally biased region" description="Gly residues" evidence="9">
    <location>
        <begin position="699"/>
        <end position="709"/>
    </location>
</feature>
<dbReference type="PANTHER" id="PTHR13392:SF5">
    <property type="entry name" value="ATAXIN-1"/>
    <property type="match status" value="1"/>
</dbReference>
<dbReference type="GO" id="GO:0003723">
    <property type="term" value="F:RNA binding"/>
    <property type="evidence" value="ECO:0007669"/>
    <property type="project" value="InterPro"/>
</dbReference>
<feature type="compositionally biased region" description="Basic and acidic residues" evidence="9">
    <location>
        <begin position="1"/>
        <end position="19"/>
    </location>
</feature>
<feature type="compositionally biased region" description="Basic residues" evidence="9">
    <location>
        <begin position="284"/>
        <end position="293"/>
    </location>
</feature>
<evidence type="ECO:0000256" key="8">
    <source>
        <dbReference type="ARBA" id="ARBA00023242"/>
    </source>
</evidence>
<dbReference type="PANTHER" id="PTHR13392">
    <property type="entry name" value="ATAXIN 1"/>
    <property type="match status" value="1"/>
</dbReference>
<evidence type="ECO:0000256" key="4">
    <source>
        <dbReference type="ARBA" id="ARBA00022553"/>
    </source>
</evidence>
<keyword evidence="4" id="KW-0597">Phosphoprotein</keyword>
<dbReference type="InterPro" id="IPR036096">
    <property type="entry name" value="Ataxin_AXH_dom_sf"/>
</dbReference>
<dbReference type="Pfam" id="PF08517">
    <property type="entry name" value="AXH"/>
    <property type="match status" value="1"/>
</dbReference>
<dbReference type="AlphaFoldDB" id="A0AAD8ZSQ4"/>
<feature type="compositionally biased region" description="Polar residues" evidence="9">
    <location>
        <begin position="324"/>
        <end position="333"/>
    </location>
</feature>
<dbReference type="Proteomes" id="UP001239994">
    <property type="component" value="Unassembled WGS sequence"/>
</dbReference>
<dbReference type="GO" id="GO:0003677">
    <property type="term" value="F:DNA binding"/>
    <property type="evidence" value="ECO:0007669"/>
    <property type="project" value="UniProtKB-KW"/>
</dbReference>
<protein>
    <recommendedName>
        <fullName evidence="10">AXH domain-containing protein</fullName>
    </recommendedName>
</protein>
<evidence type="ECO:0000313" key="12">
    <source>
        <dbReference type="Proteomes" id="UP001239994"/>
    </source>
</evidence>
<dbReference type="EMBL" id="JAROKS010000003">
    <property type="protein sequence ID" value="KAK1804717.1"/>
    <property type="molecule type" value="Genomic_DNA"/>
</dbReference>
<evidence type="ECO:0000256" key="7">
    <source>
        <dbReference type="ARBA" id="ARBA00023163"/>
    </source>
</evidence>
<feature type="compositionally biased region" description="Low complexity" evidence="9">
    <location>
        <begin position="357"/>
        <end position="370"/>
    </location>
</feature>
<keyword evidence="6" id="KW-0238">DNA-binding</keyword>
<feature type="region of interest" description="Disordered" evidence="9">
    <location>
        <begin position="259"/>
        <end position="297"/>
    </location>
</feature>
<dbReference type="InterPro" id="IPR003652">
    <property type="entry name" value="Ataxin_AXH_dom"/>
</dbReference>
<feature type="region of interest" description="Disordered" evidence="9">
    <location>
        <begin position="324"/>
        <end position="385"/>
    </location>
</feature>
<evidence type="ECO:0000256" key="9">
    <source>
        <dbReference type="SAM" id="MobiDB-lite"/>
    </source>
</evidence>
<dbReference type="SMART" id="SM00536">
    <property type="entry name" value="AXH"/>
    <property type="match status" value="1"/>
</dbReference>
<proteinExistence type="inferred from homology"/>
<feature type="compositionally biased region" description="Low complexity" evidence="9">
    <location>
        <begin position="268"/>
        <end position="283"/>
    </location>
</feature>
<dbReference type="InterPro" id="IPR020997">
    <property type="entry name" value="Ataxin-1_N"/>
</dbReference>
<keyword evidence="3" id="KW-0678">Repressor</keyword>
<dbReference type="Pfam" id="PF12547">
    <property type="entry name" value="ATXN-1_C"/>
    <property type="match status" value="1"/>
</dbReference>
<feature type="compositionally biased region" description="Low complexity" evidence="9">
    <location>
        <begin position="205"/>
        <end position="223"/>
    </location>
</feature>
<keyword evidence="5" id="KW-0805">Transcription regulation</keyword>
<dbReference type="GO" id="GO:0007399">
    <property type="term" value="P:nervous system development"/>
    <property type="evidence" value="ECO:0007669"/>
    <property type="project" value="TreeGrafter"/>
</dbReference>
<feature type="compositionally biased region" description="Pro residues" evidence="9">
    <location>
        <begin position="371"/>
        <end position="381"/>
    </location>
</feature>
<dbReference type="SUPFAM" id="SSF102031">
    <property type="entry name" value="AXH domain"/>
    <property type="match status" value="1"/>
</dbReference>